<accession>A0A6J5KJ99</accession>
<name>A0A6J5KJ99_9CAUD</name>
<protein>
    <submittedName>
        <fullName evidence="1">Uncharacterized protein</fullName>
    </submittedName>
</protein>
<evidence type="ECO:0000313" key="1">
    <source>
        <dbReference type="EMBL" id="CAB4121222.1"/>
    </source>
</evidence>
<gene>
    <name evidence="1" type="ORF">UFOVP9_32</name>
</gene>
<proteinExistence type="predicted"/>
<reference evidence="1" key="1">
    <citation type="submission" date="2020-04" db="EMBL/GenBank/DDBJ databases">
        <authorList>
            <person name="Chiriac C."/>
            <person name="Salcher M."/>
            <person name="Ghai R."/>
            <person name="Kavagutti S V."/>
        </authorList>
    </citation>
    <scope>NUCLEOTIDE SEQUENCE</scope>
</reference>
<sequence>MDIKQLTDNVKQQWLMSSDGKSWSNLKKAQHADWSLNENKKSYGNKETTQKISINEGKISNSVLQERIEMCMHTEDIDKRLRMLEKLRTQVQLASIPYIDIQIKKVHAKMTARDAGLDWRGVYK</sequence>
<organism evidence="1">
    <name type="scientific">uncultured Caudovirales phage</name>
    <dbReference type="NCBI Taxonomy" id="2100421"/>
    <lineage>
        <taxon>Viruses</taxon>
        <taxon>Duplodnaviria</taxon>
        <taxon>Heunggongvirae</taxon>
        <taxon>Uroviricota</taxon>
        <taxon>Caudoviricetes</taxon>
        <taxon>Peduoviridae</taxon>
        <taxon>Maltschvirus</taxon>
        <taxon>Maltschvirus maltsch</taxon>
    </lineage>
</organism>
<dbReference type="EMBL" id="LR796140">
    <property type="protein sequence ID" value="CAB4121222.1"/>
    <property type="molecule type" value="Genomic_DNA"/>
</dbReference>